<dbReference type="InterPro" id="IPR008984">
    <property type="entry name" value="SMAD_FHA_dom_sf"/>
</dbReference>
<gene>
    <name evidence="5" type="ORF">ACFOWE_27890</name>
</gene>
<sequence length="531" mass="54253">MTDQGFGAVRPLPGNGVVAHMGGLLLVCDAAEAVMEDLLGALRETAASGGDGRALARRVAQVLAAMMGEPVACAVAGPVPEGVAVLVSGPASAAVTGSGGEVRLAGRDALTWSDRLVPGPVTQVELRLPGAGEAHRFTRLDSGVIVGGGVWCDPSETGGSPPRPAGRLEPVPAEASAAPPAPLPPVPQPPAPAQPADWGSPPAEAPAPPAPSEWSAPPAESAPALPYPMGAMAPPAGQDAMSPVGSHAQPDSMGAMAPPPAPDPMAAHAPPEPMAPMGSHAAPDHYVPPPGPPMEPQAPAPWDSGPMAAVPPPSAPGFGSQDDLAPARSNGTGDHPADLRNESFEYELLTPGGGPQTAPDLLPSAPADSEPGSRPLVHGVDCKNNHFNDPRVPYCAVCGIALVQRTLVPYKGPRPPLGVLLLDDGMTLRLDADYLLGRDPERAPEVVDGSARPAKVTSPDGSVSRRHLRVALDGWDVNLVDLGSVNGTQVQPPGDPNFYDIPPNEPVTIMPGTTVRIGVSRTMRYESHRNH</sequence>
<dbReference type="PROSITE" id="PS50006">
    <property type="entry name" value="FHA_DOMAIN"/>
    <property type="match status" value="1"/>
</dbReference>
<feature type="compositionally biased region" description="Low complexity" evidence="2">
    <location>
        <begin position="212"/>
        <end position="237"/>
    </location>
</feature>
<evidence type="ECO:0000259" key="3">
    <source>
        <dbReference type="PROSITE" id="PS50006"/>
    </source>
</evidence>
<feature type="compositionally biased region" description="Pro residues" evidence="2">
    <location>
        <begin position="286"/>
        <end position="299"/>
    </location>
</feature>
<dbReference type="InterPro" id="IPR000253">
    <property type="entry name" value="FHA_dom"/>
</dbReference>
<reference evidence="6" key="1">
    <citation type="journal article" date="2019" name="Int. J. Syst. Evol. Microbiol.">
        <title>The Global Catalogue of Microorganisms (GCM) 10K type strain sequencing project: providing services to taxonomists for standard genome sequencing and annotation.</title>
        <authorList>
            <consortium name="The Broad Institute Genomics Platform"/>
            <consortium name="The Broad Institute Genome Sequencing Center for Infectious Disease"/>
            <person name="Wu L."/>
            <person name="Ma J."/>
        </authorList>
    </citation>
    <scope>NUCLEOTIDE SEQUENCE [LARGE SCALE GENOMIC DNA]</scope>
    <source>
        <strain evidence="6">TBRC 4489</strain>
    </source>
</reference>
<evidence type="ECO:0000313" key="5">
    <source>
        <dbReference type="EMBL" id="MFC4062142.1"/>
    </source>
</evidence>
<comment type="caution">
    <text evidence="5">The sequence shown here is derived from an EMBL/GenBank/DDBJ whole genome shotgun (WGS) entry which is preliminary data.</text>
</comment>
<accession>A0ABV8IGL6</accession>
<proteinExistence type="predicted"/>
<feature type="region of interest" description="Disordered" evidence="2">
    <location>
        <begin position="151"/>
        <end position="374"/>
    </location>
</feature>
<dbReference type="PROSITE" id="PS51231">
    <property type="entry name" value="DAD"/>
    <property type="match status" value="1"/>
</dbReference>
<keyword evidence="6" id="KW-1185">Reference proteome</keyword>
<dbReference type="Gene3D" id="2.60.200.20">
    <property type="match status" value="1"/>
</dbReference>
<organism evidence="5 6">
    <name type="scientific">Planomonospora corallina</name>
    <dbReference type="NCBI Taxonomy" id="1806052"/>
    <lineage>
        <taxon>Bacteria</taxon>
        <taxon>Bacillati</taxon>
        <taxon>Actinomycetota</taxon>
        <taxon>Actinomycetes</taxon>
        <taxon>Streptosporangiales</taxon>
        <taxon>Streptosporangiaceae</taxon>
        <taxon>Planomonospora</taxon>
    </lineage>
</organism>
<evidence type="ECO:0000259" key="4">
    <source>
        <dbReference type="PROSITE" id="PS51231"/>
    </source>
</evidence>
<dbReference type="SUPFAM" id="SSF49879">
    <property type="entry name" value="SMAD/FHA domain"/>
    <property type="match status" value="1"/>
</dbReference>
<evidence type="ECO:0000256" key="1">
    <source>
        <dbReference type="ARBA" id="ARBA00022553"/>
    </source>
</evidence>
<dbReference type="Proteomes" id="UP001595850">
    <property type="component" value="Unassembled WGS sequence"/>
</dbReference>
<feature type="compositionally biased region" description="Low complexity" evidence="2">
    <location>
        <begin position="168"/>
        <end position="178"/>
    </location>
</feature>
<dbReference type="Pfam" id="PF00498">
    <property type="entry name" value="FHA"/>
    <property type="match status" value="1"/>
</dbReference>
<dbReference type="RefSeq" id="WP_377292961.1">
    <property type="nucleotide sequence ID" value="NZ_JBHSBM010000040.1"/>
</dbReference>
<name>A0ABV8IGL6_9ACTN</name>
<feature type="compositionally biased region" description="Pro residues" evidence="2">
    <location>
        <begin position="179"/>
        <end position="193"/>
    </location>
</feature>
<evidence type="ECO:0000313" key="6">
    <source>
        <dbReference type="Proteomes" id="UP001595850"/>
    </source>
</evidence>
<feature type="domain" description="DAD" evidence="4">
    <location>
        <begin position="28"/>
        <end position="61"/>
    </location>
</feature>
<keyword evidence="1" id="KW-0597">Phosphoprotein</keyword>
<feature type="region of interest" description="Disordered" evidence="2">
    <location>
        <begin position="443"/>
        <end position="462"/>
    </location>
</feature>
<feature type="domain" description="FHA" evidence="3">
    <location>
        <begin position="434"/>
        <end position="491"/>
    </location>
</feature>
<dbReference type="InterPro" id="IPR014767">
    <property type="entry name" value="DAD_dom"/>
</dbReference>
<dbReference type="EMBL" id="JBHSBM010000040">
    <property type="protein sequence ID" value="MFC4062142.1"/>
    <property type="molecule type" value="Genomic_DNA"/>
</dbReference>
<protein>
    <submittedName>
        <fullName evidence="5">FHA domain-containing protein</fullName>
    </submittedName>
</protein>
<evidence type="ECO:0000256" key="2">
    <source>
        <dbReference type="SAM" id="MobiDB-lite"/>
    </source>
</evidence>